<dbReference type="SMART" id="SM00567">
    <property type="entry name" value="EZ_HEAT"/>
    <property type="match status" value="3"/>
</dbReference>
<dbReference type="Pfam" id="PF13646">
    <property type="entry name" value="HEAT_2"/>
    <property type="match status" value="1"/>
</dbReference>
<evidence type="ECO:0008006" key="3">
    <source>
        <dbReference type="Google" id="ProtNLM"/>
    </source>
</evidence>
<dbReference type="Gene3D" id="1.25.10.10">
    <property type="entry name" value="Leucine-rich Repeat Variant"/>
    <property type="match status" value="1"/>
</dbReference>
<accession>A0ABM7X584</accession>
<organism evidence="1 2">
    <name type="scientific">Anaeromyxobacter paludicola</name>
    <dbReference type="NCBI Taxonomy" id="2918171"/>
    <lineage>
        <taxon>Bacteria</taxon>
        <taxon>Pseudomonadati</taxon>
        <taxon>Myxococcota</taxon>
        <taxon>Myxococcia</taxon>
        <taxon>Myxococcales</taxon>
        <taxon>Cystobacterineae</taxon>
        <taxon>Anaeromyxobacteraceae</taxon>
        <taxon>Anaeromyxobacter</taxon>
    </lineage>
</organism>
<dbReference type="InterPro" id="IPR004155">
    <property type="entry name" value="PBS_lyase_HEAT"/>
</dbReference>
<dbReference type="InterPro" id="IPR011989">
    <property type="entry name" value="ARM-like"/>
</dbReference>
<reference evidence="2" key="1">
    <citation type="journal article" date="2022" name="Int. J. Syst. Evol. Microbiol.">
        <title>Anaeromyxobacter oryzae sp. nov., Anaeromyxobacter diazotrophicus sp. nov. and Anaeromyxobacter paludicola sp. nov., isolated from paddy soils.</title>
        <authorList>
            <person name="Itoh H."/>
            <person name="Xu Z."/>
            <person name="Mise K."/>
            <person name="Masuda Y."/>
            <person name="Ushijima N."/>
            <person name="Hayakawa C."/>
            <person name="Shiratori Y."/>
            <person name="Senoo K."/>
        </authorList>
    </citation>
    <scope>NUCLEOTIDE SEQUENCE [LARGE SCALE GENOMIC DNA]</scope>
    <source>
        <strain evidence="2">Red630</strain>
    </source>
</reference>
<gene>
    <name evidence="1" type="ORF">AMPC_00620</name>
</gene>
<sequence>MTRARRLAAGCAVLLGAAALILATRWWPGRSAPVPPSALPPAAAAERLRTEQDFPTRRELVRAIAKAPDAVPRLEAVWRGAGDGAAREEALIQVSKVGGADGARFLAEVASTDPRYGARAAAALGQMKSAKAADELARIAESDAPAITRANAAQALGRTGDPGRADELVKLAADPGQPLRVRQESALGLARVGGEGQAAALSAALEAAASDGSLDGEQLRIPMIQALGHIGTPQARAALAAHAQRELSRNERAFLLLALGAR</sequence>
<evidence type="ECO:0000313" key="2">
    <source>
        <dbReference type="Proteomes" id="UP001162734"/>
    </source>
</evidence>
<dbReference type="RefSeq" id="WP_248343530.1">
    <property type="nucleotide sequence ID" value="NZ_AP025592.1"/>
</dbReference>
<dbReference type="Proteomes" id="UP001162734">
    <property type="component" value="Chromosome"/>
</dbReference>
<name>A0ABM7X584_9BACT</name>
<evidence type="ECO:0000313" key="1">
    <source>
        <dbReference type="EMBL" id="BDG06949.1"/>
    </source>
</evidence>
<dbReference type="InterPro" id="IPR016024">
    <property type="entry name" value="ARM-type_fold"/>
</dbReference>
<dbReference type="EMBL" id="AP025592">
    <property type="protein sequence ID" value="BDG06949.1"/>
    <property type="molecule type" value="Genomic_DNA"/>
</dbReference>
<protein>
    <recommendedName>
        <fullName evidence="3">HEAT repeat domain-containing protein</fullName>
    </recommendedName>
</protein>
<dbReference type="SUPFAM" id="SSF48371">
    <property type="entry name" value="ARM repeat"/>
    <property type="match status" value="1"/>
</dbReference>
<proteinExistence type="predicted"/>
<keyword evidence="2" id="KW-1185">Reference proteome</keyword>